<evidence type="ECO:0000256" key="2">
    <source>
        <dbReference type="SAM" id="Phobius"/>
    </source>
</evidence>
<dbReference type="PANTHER" id="PTHR33219:SF14">
    <property type="entry name" value="PROTEIN COFACTOR ASSEMBLY OF COMPLEX C SUBUNIT B CCB3, CHLOROPLASTIC-RELATED"/>
    <property type="match status" value="1"/>
</dbReference>
<evidence type="ECO:0000313" key="3">
    <source>
        <dbReference type="EMBL" id="MFC4354384.1"/>
    </source>
</evidence>
<feature type="transmembrane region" description="Helical" evidence="2">
    <location>
        <begin position="7"/>
        <end position="28"/>
    </location>
</feature>
<dbReference type="Proteomes" id="UP001595733">
    <property type="component" value="Unassembled WGS sequence"/>
</dbReference>
<comment type="similarity">
    <text evidence="1">Belongs to the YggT family.</text>
</comment>
<accession>A0ABV8UTJ7</accession>
<keyword evidence="2" id="KW-0812">Transmembrane</keyword>
<protein>
    <submittedName>
        <fullName evidence="3">YggT family protein</fullName>
    </submittedName>
</protein>
<keyword evidence="4" id="KW-1185">Reference proteome</keyword>
<dbReference type="RefSeq" id="WP_378140667.1">
    <property type="nucleotide sequence ID" value="NZ_JBHSEF010000011.1"/>
</dbReference>
<dbReference type="EMBL" id="JBHSEF010000011">
    <property type="protein sequence ID" value="MFC4354384.1"/>
    <property type="molecule type" value="Genomic_DNA"/>
</dbReference>
<comment type="caution">
    <text evidence="3">The sequence shown here is derived from an EMBL/GenBank/DDBJ whole genome shotgun (WGS) entry which is preliminary data.</text>
</comment>
<keyword evidence="2" id="KW-0472">Membrane</keyword>
<evidence type="ECO:0000313" key="4">
    <source>
        <dbReference type="Proteomes" id="UP001595733"/>
    </source>
</evidence>
<proteinExistence type="inferred from homology"/>
<organism evidence="3 4">
    <name type="scientific">Chryseomicrobium palamuruense</name>
    <dbReference type="NCBI Taxonomy" id="682973"/>
    <lineage>
        <taxon>Bacteria</taxon>
        <taxon>Bacillati</taxon>
        <taxon>Bacillota</taxon>
        <taxon>Bacilli</taxon>
        <taxon>Bacillales</taxon>
        <taxon>Caryophanaceae</taxon>
        <taxon>Chryseomicrobium</taxon>
    </lineage>
</organism>
<evidence type="ECO:0000256" key="1">
    <source>
        <dbReference type="ARBA" id="ARBA00010894"/>
    </source>
</evidence>
<name>A0ABV8UTJ7_9BACL</name>
<sequence>MGLVIYVLSWAVQIYLYMIIAYILMSWIPSLKQSAFGQFLGTLVEPYLSIFRKIIPPIGMIDLSPIIAIFALQIAFQGFLEVIRWIL</sequence>
<dbReference type="Pfam" id="PF02325">
    <property type="entry name" value="CCB3_YggT"/>
    <property type="match status" value="1"/>
</dbReference>
<dbReference type="PANTHER" id="PTHR33219">
    <property type="entry name" value="YLMG HOMOLOG PROTEIN 2, CHLOROPLASTIC"/>
    <property type="match status" value="1"/>
</dbReference>
<feature type="transmembrane region" description="Helical" evidence="2">
    <location>
        <begin position="63"/>
        <end position="86"/>
    </location>
</feature>
<dbReference type="InterPro" id="IPR003425">
    <property type="entry name" value="CCB3/YggT"/>
</dbReference>
<gene>
    <name evidence="3" type="ORF">ACFO0S_04750</name>
</gene>
<keyword evidence="2" id="KW-1133">Transmembrane helix</keyword>
<reference evidence="4" key="1">
    <citation type="journal article" date="2019" name="Int. J. Syst. Evol. Microbiol.">
        <title>The Global Catalogue of Microorganisms (GCM) 10K type strain sequencing project: providing services to taxonomists for standard genome sequencing and annotation.</title>
        <authorList>
            <consortium name="The Broad Institute Genomics Platform"/>
            <consortium name="The Broad Institute Genome Sequencing Center for Infectious Disease"/>
            <person name="Wu L."/>
            <person name="Ma J."/>
        </authorList>
    </citation>
    <scope>NUCLEOTIDE SEQUENCE [LARGE SCALE GENOMIC DNA]</scope>
    <source>
        <strain evidence="4">CCUG 50353</strain>
    </source>
</reference>